<protein>
    <submittedName>
        <fullName evidence="1">Uncharacterized protein</fullName>
    </submittedName>
</protein>
<evidence type="ECO:0000313" key="2">
    <source>
        <dbReference type="Proteomes" id="UP001301140"/>
    </source>
</evidence>
<dbReference type="EMBL" id="JARGEQ010000091">
    <property type="protein sequence ID" value="MDF1586622.1"/>
    <property type="molecule type" value="Genomic_DNA"/>
</dbReference>
<gene>
    <name evidence="1" type="ORF">PZ740_09530</name>
</gene>
<dbReference type="AlphaFoldDB" id="A0AAP3XS13"/>
<organism evidence="1 2">
    <name type="scientific">Marinimicrococcus flavescens</name>
    <dbReference type="NCBI Taxonomy" id="3031815"/>
    <lineage>
        <taxon>Bacteria</taxon>
        <taxon>Pseudomonadati</taxon>
        <taxon>Pseudomonadota</taxon>
        <taxon>Alphaproteobacteria</taxon>
        <taxon>Geminicoccales</taxon>
        <taxon>Geminicoccaceae</taxon>
        <taxon>Marinimicrococcus</taxon>
    </lineage>
</organism>
<sequence>MPRTYCFSVHAAASTCSLPRVLEVFAVHGHVPQQLHSQRVTEDDLVIDVQLDAVTDGDAAAVAKRLGRCVNVTNVFWSEKQRCVAA</sequence>
<evidence type="ECO:0000313" key="1">
    <source>
        <dbReference type="EMBL" id="MDF1586622.1"/>
    </source>
</evidence>
<comment type="caution">
    <text evidence="1">The sequence shown here is derived from an EMBL/GenBank/DDBJ whole genome shotgun (WGS) entry which is preliminary data.</text>
</comment>
<proteinExistence type="predicted"/>
<reference evidence="1 2" key="1">
    <citation type="submission" date="2023-03" db="EMBL/GenBank/DDBJ databases">
        <title>YIM 152171 draft genome.</title>
        <authorList>
            <person name="Yang Z."/>
        </authorList>
    </citation>
    <scope>NUCLEOTIDE SEQUENCE [LARGE SCALE GENOMIC DNA]</scope>
    <source>
        <strain evidence="1 2">YIM 152171</strain>
    </source>
</reference>
<name>A0AAP3XS13_9PROT</name>
<accession>A0AAP3XS13</accession>
<keyword evidence="2" id="KW-1185">Reference proteome</keyword>
<dbReference type="RefSeq" id="WP_327789037.1">
    <property type="nucleotide sequence ID" value="NZ_JARGEQ010000091.1"/>
</dbReference>
<dbReference type="Proteomes" id="UP001301140">
    <property type="component" value="Unassembled WGS sequence"/>
</dbReference>